<sequence>MDDFHAINDEINRRAGRKFFPSVVVGLSLVALVWSALAFRREIFVLLVIIAIGLGIREITRAFGSAGISVSSRALLLATCGLLFAAWTGGVAGLAVATAIFFPILLIDVLRKGPEGFVKNATATTLSLIYLPFLAGFVILLARPHDGLHQVMTFVILVGCNDTFGYLVGVLIGRHPLAPKISPKKSWEGLVGSVLFTVLGGSLSFHYLLHIQWWLGALAGLMIVFTATSGDLIESAMKRDFSLKDMGTLLPGHGGALDRLDSVLLSAPAMWLALELVKRYL</sequence>
<feature type="transmembrane region" description="Helical" evidence="12">
    <location>
        <begin position="213"/>
        <end position="233"/>
    </location>
</feature>
<keyword evidence="2" id="KW-1003">Cell membrane</keyword>
<feature type="transmembrane region" description="Helical" evidence="12">
    <location>
        <begin position="19"/>
        <end position="37"/>
    </location>
</feature>
<evidence type="ECO:0000256" key="2">
    <source>
        <dbReference type="ARBA" id="ARBA00022475"/>
    </source>
</evidence>
<evidence type="ECO:0000256" key="6">
    <source>
        <dbReference type="ARBA" id="ARBA00022695"/>
    </source>
</evidence>
<accession>A0A6J6WF56</accession>
<keyword evidence="6" id="KW-0548">Nucleotidyltransferase</keyword>
<evidence type="ECO:0000313" key="16">
    <source>
        <dbReference type="EMBL" id="CAB5014847.1"/>
    </source>
</evidence>
<evidence type="ECO:0000313" key="14">
    <source>
        <dbReference type="EMBL" id="CAB4901445.1"/>
    </source>
</evidence>
<keyword evidence="7 12" id="KW-1133">Transmembrane helix</keyword>
<organism evidence="13">
    <name type="scientific">freshwater metagenome</name>
    <dbReference type="NCBI Taxonomy" id="449393"/>
    <lineage>
        <taxon>unclassified sequences</taxon>
        <taxon>metagenomes</taxon>
        <taxon>ecological metagenomes</taxon>
    </lineage>
</organism>
<evidence type="ECO:0000256" key="8">
    <source>
        <dbReference type="ARBA" id="ARBA00023098"/>
    </source>
</evidence>
<dbReference type="EMBL" id="CAFBMN010000016">
    <property type="protein sequence ID" value="CAB4901445.1"/>
    <property type="molecule type" value="Genomic_DNA"/>
</dbReference>
<keyword evidence="5 12" id="KW-0812">Transmembrane</keyword>
<protein>
    <submittedName>
        <fullName evidence="13">Unannotated protein</fullName>
    </submittedName>
</protein>
<gene>
    <name evidence="13" type="ORF">UFOPK2967_00375</name>
    <name evidence="14" type="ORF">UFOPK3587_00503</name>
    <name evidence="15" type="ORF">UFOPK3984_00563</name>
    <name evidence="16" type="ORF">UFOPK4114_00473</name>
</gene>
<evidence type="ECO:0000256" key="5">
    <source>
        <dbReference type="ARBA" id="ARBA00022692"/>
    </source>
</evidence>
<dbReference type="PANTHER" id="PTHR46382">
    <property type="entry name" value="PHOSPHATIDATE CYTIDYLYLTRANSFERASE"/>
    <property type="match status" value="1"/>
</dbReference>
<feature type="transmembrane region" description="Helical" evidence="12">
    <location>
        <begin position="43"/>
        <end position="59"/>
    </location>
</feature>
<dbReference type="EMBL" id="CAFBOP010000015">
    <property type="protein sequence ID" value="CAB4983865.1"/>
    <property type="molecule type" value="Genomic_DNA"/>
</dbReference>
<evidence type="ECO:0000256" key="1">
    <source>
        <dbReference type="ARBA" id="ARBA00004651"/>
    </source>
</evidence>
<keyword evidence="4" id="KW-0808">Transferase</keyword>
<reference evidence="13" key="1">
    <citation type="submission" date="2020-05" db="EMBL/GenBank/DDBJ databases">
        <authorList>
            <person name="Chiriac C."/>
            <person name="Salcher M."/>
            <person name="Ghai R."/>
            <person name="Kavagutti S V."/>
        </authorList>
    </citation>
    <scope>NUCLEOTIDE SEQUENCE</scope>
</reference>
<feature type="transmembrane region" description="Helical" evidence="12">
    <location>
        <begin position="148"/>
        <end position="168"/>
    </location>
</feature>
<evidence type="ECO:0000256" key="11">
    <source>
        <dbReference type="ARBA" id="ARBA00023264"/>
    </source>
</evidence>
<keyword evidence="8" id="KW-0443">Lipid metabolism</keyword>
<feature type="transmembrane region" description="Helical" evidence="12">
    <location>
        <begin position="122"/>
        <end position="142"/>
    </location>
</feature>
<dbReference type="GO" id="GO:0004605">
    <property type="term" value="F:phosphatidate cytidylyltransferase activity"/>
    <property type="evidence" value="ECO:0007669"/>
    <property type="project" value="TreeGrafter"/>
</dbReference>
<feature type="transmembrane region" description="Helical" evidence="12">
    <location>
        <begin position="189"/>
        <end position="207"/>
    </location>
</feature>
<dbReference type="PANTHER" id="PTHR46382:SF1">
    <property type="entry name" value="PHOSPHATIDATE CYTIDYLYLTRANSFERASE"/>
    <property type="match status" value="1"/>
</dbReference>
<dbReference type="GO" id="GO:0005886">
    <property type="term" value="C:plasma membrane"/>
    <property type="evidence" value="ECO:0007669"/>
    <property type="project" value="UniProtKB-SubCell"/>
</dbReference>
<keyword evidence="3" id="KW-0444">Lipid biosynthesis</keyword>
<dbReference type="AlphaFoldDB" id="A0A6J6WF56"/>
<evidence type="ECO:0000313" key="15">
    <source>
        <dbReference type="EMBL" id="CAB4983865.1"/>
    </source>
</evidence>
<proteinExistence type="predicted"/>
<feature type="transmembrane region" description="Helical" evidence="12">
    <location>
        <begin position="91"/>
        <end position="110"/>
    </location>
</feature>
<evidence type="ECO:0000256" key="3">
    <source>
        <dbReference type="ARBA" id="ARBA00022516"/>
    </source>
</evidence>
<evidence type="ECO:0000256" key="10">
    <source>
        <dbReference type="ARBA" id="ARBA00023209"/>
    </source>
</evidence>
<name>A0A6J6WF56_9ZZZZ</name>
<keyword evidence="10" id="KW-0594">Phospholipid biosynthesis</keyword>
<evidence type="ECO:0000313" key="13">
    <source>
        <dbReference type="EMBL" id="CAB4782115.1"/>
    </source>
</evidence>
<comment type="subcellular location">
    <subcellularLocation>
        <location evidence="1">Cell membrane</location>
        <topology evidence="1">Multi-pass membrane protein</topology>
    </subcellularLocation>
</comment>
<dbReference type="GO" id="GO:0016024">
    <property type="term" value="P:CDP-diacylglycerol biosynthetic process"/>
    <property type="evidence" value="ECO:0007669"/>
    <property type="project" value="TreeGrafter"/>
</dbReference>
<evidence type="ECO:0000256" key="4">
    <source>
        <dbReference type="ARBA" id="ARBA00022679"/>
    </source>
</evidence>
<evidence type="ECO:0000256" key="12">
    <source>
        <dbReference type="SAM" id="Phobius"/>
    </source>
</evidence>
<dbReference type="EMBL" id="CAFBPP010000012">
    <property type="protein sequence ID" value="CAB5014847.1"/>
    <property type="molecule type" value="Genomic_DNA"/>
</dbReference>
<dbReference type="EMBL" id="CAFAAC010000013">
    <property type="protein sequence ID" value="CAB4782115.1"/>
    <property type="molecule type" value="Genomic_DNA"/>
</dbReference>
<dbReference type="Pfam" id="PF01148">
    <property type="entry name" value="CTP_transf_1"/>
    <property type="match status" value="1"/>
</dbReference>
<keyword evidence="9 12" id="KW-0472">Membrane</keyword>
<keyword evidence="11" id="KW-1208">Phospholipid metabolism</keyword>
<evidence type="ECO:0000256" key="9">
    <source>
        <dbReference type="ARBA" id="ARBA00023136"/>
    </source>
</evidence>
<evidence type="ECO:0000256" key="7">
    <source>
        <dbReference type="ARBA" id="ARBA00022989"/>
    </source>
</evidence>